<keyword evidence="2" id="KW-1185">Reference proteome</keyword>
<evidence type="ECO:0000313" key="1">
    <source>
        <dbReference type="EMBL" id="KAJ9661938.1"/>
    </source>
</evidence>
<sequence length="252" mass="27645">MDTPTTYISGSKPSHHSRSSIYSLYDLLADLDETQLQYLVQEMNNTTTQNMAVGQAVSAWETDNPSSSLRAARANMQPPTMQRTLSKTQKIRLSLQTMFRASSTRQQKPSVDEFSTPKRGSPAYKRISRPVFNLPPEVTVADLQALLQAEFLCVPRSPLSIRSASTSSSPSPTTSSSGRMRRYASTIDMALEAERSAIGAEGLGLAMLEPRPTTPCTPCAYSPATPVFDQRTRGETPPPIVLDGIFEVLENR</sequence>
<comment type="caution">
    <text evidence="1">The sequence shown here is derived from an EMBL/GenBank/DDBJ whole genome shotgun (WGS) entry which is preliminary data.</text>
</comment>
<name>A0ACC3AGY2_9EURO</name>
<organism evidence="1 2">
    <name type="scientific">Neophaeococcomyces mojaviensis</name>
    <dbReference type="NCBI Taxonomy" id="3383035"/>
    <lineage>
        <taxon>Eukaryota</taxon>
        <taxon>Fungi</taxon>
        <taxon>Dikarya</taxon>
        <taxon>Ascomycota</taxon>
        <taxon>Pezizomycotina</taxon>
        <taxon>Eurotiomycetes</taxon>
        <taxon>Chaetothyriomycetidae</taxon>
        <taxon>Chaetothyriales</taxon>
        <taxon>Chaetothyriales incertae sedis</taxon>
        <taxon>Neophaeococcomyces</taxon>
    </lineage>
</organism>
<protein>
    <submittedName>
        <fullName evidence="1">Uncharacterized protein</fullName>
    </submittedName>
</protein>
<proteinExistence type="predicted"/>
<evidence type="ECO:0000313" key="2">
    <source>
        <dbReference type="Proteomes" id="UP001172386"/>
    </source>
</evidence>
<accession>A0ACC3AGY2</accession>
<reference evidence="1" key="1">
    <citation type="submission" date="2022-10" db="EMBL/GenBank/DDBJ databases">
        <title>Culturing micro-colonial fungi from biological soil crusts in the Mojave desert and describing Neophaeococcomyces mojavensis, and introducing the new genera and species Taxawa tesnikishii.</title>
        <authorList>
            <person name="Kurbessoian T."/>
            <person name="Stajich J.E."/>
        </authorList>
    </citation>
    <scope>NUCLEOTIDE SEQUENCE</scope>
    <source>
        <strain evidence="1">JES_112</strain>
    </source>
</reference>
<gene>
    <name evidence="1" type="ORF">H2198_001690</name>
</gene>
<dbReference type="Proteomes" id="UP001172386">
    <property type="component" value="Unassembled WGS sequence"/>
</dbReference>
<dbReference type="EMBL" id="JAPDRQ010000019">
    <property type="protein sequence ID" value="KAJ9661938.1"/>
    <property type="molecule type" value="Genomic_DNA"/>
</dbReference>